<dbReference type="EMBL" id="NMUH01000422">
    <property type="protein sequence ID" value="MQL78891.1"/>
    <property type="molecule type" value="Genomic_DNA"/>
</dbReference>
<name>A0A843U5T5_COLES</name>
<evidence type="ECO:0000313" key="1">
    <source>
        <dbReference type="EMBL" id="MQL78891.1"/>
    </source>
</evidence>
<keyword evidence="2" id="KW-1185">Reference proteome</keyword>
<accession>A0A843U5T5</accession>
<feature type="non-terminal residue" evidence="1">
    <location>
        <position position="1"/>
    </location>
</feature>
<comment type="caution">
    <text evidence="1">The sequence shown here is derived from an EMBL/GenBank/DDBJ whole genome shotgun (WGS) entry which is preliminary data.</text>
</comment>
<reference evidence="1" key="1">
    <citation type="submission" date="2017-07" db="EMBL/GenBank/DDBJ databases">
        <title>Taro Niue Genome Assembly and Annotation.</title>
        <authorList>
            <person name="Atibalentja N."/>
            <person name="Keating K."/>
            <person name="Fields C.J."/>
        </authorList>
    </citation>
    <scope>NUCLEOTIDE SEQUENCE</scope>
    <source>
        <strain evidence="1">Niue_2</strain>
        <tissue evidence="1">Leaf</tissue>
    </source>
</reference>
<proteinExistence type="predicted"/>
<evidence type="ECO:0000313" key="2">
    <source>
        <dbReference type="Proteomes" id="UP000652761"/>
    </source>
</evidence>
<dbReference type="Proteomes" id="UP000652761">
    <property type="component" value="Unassembled WGS sequence"/>
</dbReference>
<protein>
    <submittedName>
        <fullName evidence="1">Uncharacterized protein</fullName>
    </submittedName>
</protein>
<dbReference type="AlphaFoldDB" id="A0A843U5T5"/>
<sequence length="137" mass="15395">MFSVAGEQEIIHTKPFFLPVVSAATCTDHHFGVEQRSTQYESRSTLDLVPRTACCQSWDSVSTPPPGQVDTLRKYSDLRWMIATCQPRALLRPLKLKRNSLKIKGTSPKVKRNSLKVKGTSPRVKRNSLKLKGTSLK</sequence>
<organism evidence="1 2">
    <name type="scientific">Colocasia esculenta</name>
    <name type="common">Wild taro</name>
    <name type="synonym">Arum esculentum</name>
    <dbReference type="NCBI Taxonomy" id="4460"/>
    <lineage>
        <taxon>Eukaryota</taxon>
        <taxon>Viridiplantae</taxon>
        <taxon>Streptophyta</taxon>
        <taxon>Embryophyta</taxon>
        <taxon>Tracheophyta</taxon>
        <taxon>Spermatophyta</taxon>
        <taxon>Magnoliopsida</taxon>
        <taxon>Liliopsida</taxon>
        <taxon>Araceae</taxon>
        <taxon>Aroideae</taxon>
        <taxon>Colocasieae</taxon>
        <taxon>Colocasia</taxon>
    </lineage>
</organism>
<gene>
    <name evidence="1" type="ORF">Taro_011325</name>
</gene>